<dbReference type="PANTHER" id="PTHR34986">
    <property type="entry name" value="EVOLVED BETA-GALACTOSIDASE SUBUNIT BETA"/>
    <property type="match status" value="1"/>
</dbReference>
<protein>
    <submittedName>
        <fullName evidence="1">YhcH/YjgK/YiaL family protein</fullName>
    </submittedName>
</protein>
<evidence type="ECO:0000313" key="1">
    <source>
        <dbReference type="EMBL" id="MBA5760892.1"/>
    </source>
</evidence>
<dbReference type="AlphaFoldDB" id="A0A7W2FMK9"/>
<dbReference type="Gene3D" id="2.60.120.370">
    <property type="entry name" value="YhcH/YjgK/YiaL"/>
    <property type="match status" value="1"/>
</dbReference>
<dbReference type="PANTHER" id="PTHR34986:SF1">
    <property type="entry name" value="PROTEIN YIAL"/>
    <property type="match status" value="1"/>
</dbReference>
<sequence length="152" mass="17565">MIIATLDRLSEDKIFGEIIRQVIAEDLNSMPDGINQIKGDDVFVNRIRGSARAIEDSMLELHKEYIDIHLTLSGYETIGFGIQPESESFMQRQPFENDCELQAEVVNEQFVTLERQQYCVFMPREWHRPMVKHACHADTVDKVVIKIRASIL</sequence>
<gene>
    <name evidence="1" type="ORF">H2O73_00950</name>
</gene>
<dbReference type="SUPFAM" id="SSF51197">
    <property type="entry name" value="Clavaminate synthase-like"/>
    <property type="match status" value="1"/>
</dbReference>
<name>A0A7W2FMK9_9VIBR</name>
<keyword evidence="2" id="KW-1185">Reference proteome</keyword>
<evidence type="ECO:0000313" key="2">
    <source>
        <dbReference type="Proteomes" id="UP000571701"/>
    </source>
</evidence>
<dbReference type="Proteomes" id="UP000571701">
    <property type="component" value="Unassembled WGS sequence"/>
</dbReference>
<reference evidence="1 2" key="1">
    <citation type="submission" date="2020-07" db="EMBL/GenBank/DDBJ databases">
        <title>Vibrio marinisediminis sp. nov., isolated from marine sediment.</title>
        <authorList>
            <person name="Ji X."/>
        </authorList>
    </citation>
    <scope>NUCLEOTIDE SEQUENCE [LARGE SCALE GENOMIC DNA]</scope>
    <source>
        <strain evidence="1 2">404</strain>
    </source>
</reference>
<dbReference type="InterPro" id="IPR037012">
    <property type="entry name" value="NanQ/TabA/YiaL_sf"/>
</dbReference>
<organism evidence="1 2">
    <name type="scientific">Vibrio marinisediminis</name>
    <dbReference type="NCBI Taxonomy" id="2758441"/>
    <lineage>
        <taxon>Bacteria</taxon>
        <taxon>Pseudomonadati</taxon>
        <taxon>Pseudomonadota</taxon>
        <taxon>Gammaproteobacteria</taxon>
        <taxon>Vibrionales</taxon>
        <taxon>Vibrionaceae</taxon>
        <taxon>Vibrio</taxon>
    </lineage>
</organism>
<dbReference type="RefSeq" id="WP_182105627.1">
    <property type="nucleotide sequence ID" value="NZ_JACFYF010000001.1"/>
</dbReference>
<dbReference type="GO" id="GO:0005829">
    <property type="term" value="C:cytosol"/>
    <property type="evidence" value="ECO:0007669"/>
    <property type="project" value="TreeGrafter"/>
</dbReference>
<dbReference type="InterPro" id="IPR004375">
    <property type="entry name" value="NanQ/TabA/YiaL"/>
</dbReference>
<dbReference type="Pfam" id="PF04074">
    <property type="entry name" value="DUF386"/>
    <property type="match status" value="1"/>
</dbReference>
<dbReference type="NCBIfam" id="TIGR00022">
    <property type="entry name" value="YhcH/YjgK/YiaL family protein"/>
    <property type="match status" value="1"/>
</dbReference>
<dbReference type="EMBL" id="JACFYF010000001">
    <property type="protein sequence ID" value="MBA5760892.1"/>
    <property type="molecule type" value="Genomic_DNA"/>
</dbReference>
<proteinExistence type="predicted"/>
<comment type="caution">
    <text evidence="1">The sequence shown here is derived from an EMBL/GenBank/DDBJ whole genome shotgun (WGS) entry which is preliminary data.</text>
</comment>
<accession>A0A7W2FMK9</accession>